<dbReference type="EMBL" id="AGWN01000001">
    <property type="protein sequence ID" value="EPD30476.1"/>
    <property type="molecule type" value="Genomic_DNA"/>
</dbReference>
<organism evidence="1 2">
    <name type="scientific">Gleimia europaea ACS-120-V-Col10b</name>
    <dbReference type="NCBI Taxonomy" id="883069"/>
    <lineage>
        <taxon>Bacteria</taxon>
        <taxon>Bacillati</taxon>
        <taxon>Actinomycetota</taxon>
        <taxon>Actinomycetes</taxon>
        <taxon>Actinomycetales</taxon>
        <taxon>Actinomycetaceae</taxon>
        <taxon>Gleimia</taxon>
    </lineage>
</organism>
<evidence type="ECO:0000313" key="2">
    <source>
        <dbReference type="Proteomes" id="UP000014387"/>
    </source>
</evidence>
<evidence type="ECO:0008006" key="3">
    <source>
        <dbReference type="Google" id="ProtNLM"/>
    </source>
</evidence>
<reference evidence="1 2" key="1">
    <citation type="submission" date="2013-05" db="EMBL/GenBank/DDBJ databases">
        <title>The Genome Sequence of Actinomyces europaeus ACS-120-V-COL10B.</title>
        <authorList>
            <consortium name="The Broad Institute Genomics Platform"/>
            <person name="Earl A."/>
            <person name="Ward D."/>
            <person name="Feldgarden M."/>
            <person name="Gevers D."/>
            <person name="Saerens B."/>
            <person name="Vaneechoutte M."/>
            <person name="Walker B."/>
            <person name="Young S."/>
            <person name="Zeng Q."/>
            <person name="Gargeya S."/>
            <person name="Fitzgerald M."/>
            <person name="Haas B."/>
            <person name="Abouelleil A."/>
            <person name="Allen A.W."/>
            <person name="Alvarado L."/>
            <person name="Arachchi H.M."/>
            <person name="Berlin A.M."/>
            <person name="Chapman S.B."/>
            <person name="Gainer-Dewar J."/>
            <person name="Goldberg J."/>
            <person name="Griggs A."/>
            <person name="Gujja S."/>
            <person name="Hansen M."/>
            <person name="Howarth C."/>
            <person name="Imamovic A."/>
            <person name="Ireland A."/>
            <person name="Larimer J."/>
            <person name="McCowan C."/>
            <person name="Murphy C."/>
            <person name="Pearson M."/>
            <person name="Poon T.W."/>
            <person name="Priest M."/>
            <person name="Roberts A."/>
            <person name="Saif S."/>
            <person name="Shea T."/>
            <person name="Sisk P."/>
            <person name="Sykes S."/>
            <person name="Wortman J."/>
            <person name="Nusbaum C."/>
            <person name="Birren B."/>
        </authorList>
    </citation>
    <scope>NUCLEOTIDE SEQUENCE [LARGE SCALE GENOMIC DNA]</scope>
    <source>
        <strain evidence="1 2">ACS-120-V-Col10b</strain>
    </source>
</reference>
<comment type="caution">
    <text evidence="1">The sequence shown here is derived from an EMBL/GenBank/DDBJ whole genome shotgun (WGS) entry which is preliminary data.</text>
</comment>
<proteinExistence type="predicted"/>
<dbReference type="Proteomes" id="UP000014387">
    <property type="component" value="Unassembled WGS sequence"/>
</dbReference>
<protein>
    <recommendedName>
        <fullName evidence="3">DUF3866 domain-containing protein</fullName>
    </recommendedName>
</protein>
<evidence type="ECO:0000313" key="1">
    <source>
        <dbReference type="EMBL" id="EPD30476.1"/>
    </source>
</evidence>
<keyword evidence="2" id="KW-1185">Reference proteome</keyword>
<dbReference type="InterPro" id="IPR024479">
    <property type="entry name" value="DUF3866"/>
</dbReference>
<dbReference type="AlphaFoldDB" id="A0A9W5RDN0"/>
<dbReference type="RefSeq" id="WP_016443588.1">
    <property type="nucleotide sequence ID" value="NZ_KE150266.1"/>
</dbReference>
<name>A0A9W5RDN0_9ACTO</name>
<accession>A0A9W5RDN0</accession>
<gene>
    <name evidence="1" type="ORF">HMPREF9238_00219</name>
</gene>
<sequence length="380" mass="39633">MLQRNAKVLKLARSWGRAAELEAQITAAPVGAECFLPGEPIRAVALFDLVGKVAVGDEIRVDCSALAKNLGTGGYATVLAGSRLPTDSLPAAGHIVKARYMPHQHVVQGVEEPDSLHHQVMAEVTSLGGVPVLVADLHSAVPAVVAGIRNQHRRARIAYVWDDTAALPLAFSMIIAQMRACGDLDCTITSGQSFGGDLEAASMPSALLAARHVAKADYIVVAQGPGNLGTATPWGFSGTATAQALHVAHALGGNPIPVVRASQADPRPKHLGISHHTLSVLNQLVLIQLDVPIVDNRSLNLSEAAYTALEDGTRALAKRHSVHRIDSKGALACLENTSVVLRTMGRGVDEDALAFAAASAAGIYAASLRRDCADSTGNAL</sequence>
<dbReference type="Pfam" id="PF12982">
    <property type="entry name" value="DUF3866"/>
    <property type="match status" value="1"/>
</dbReference>